<proteinExistence type="predicted"/>
<feature type="compositionally biased region" description="Polar residues" evidence="1">
    <location>
        <begin position="1"/>
        <end position="16"/>
    </location>
</feature>
<accession>A0A1D8AYZ8</accession>
<keyword evidence="3" id="KW-1185">Reference proteome</keyword>
<evidence type="ECO:0000313" key="3">
    <source>
        <dbReference type="Proteomes" id="UP000095228"/>
    </source>
</evidence>
<dbReference type="OrthoDB" id="5620376at2"/>
<organism evidence="2 3">
    <name type="scientific">Lacunisphaera limnophila</name>
    <dbReference type="NCBI Taxonomy" id="1838286"/>
    <lineage>
        <taxon>Bacteria</taxon>
        <taxon>Pseudomonadati</taxon>
        <taxon>Verrucomicrobiota</taxon>
        <taxon>Opitutia</taxon>
        <taxon>Opitutales</taxon>
        <taxon>Opitutaceae</taxon>
        <taxon>Lacunisphaera</taxon>
    </lineage>
</organism>
<evidence type="ECO:0000256" key="1">
    <source>
        <dbReference type="SAM" id="MobiDB-lite"/>
    </source>
</evidence>
<sequence length="424" mass="47747">MEHTTSGLAPTPQSWLGASPQRANKRAHRWAEIPNGLSLQFRQEPSLVRFSPDGLILKFASTTYVVTPWPGLEVYYLTVHGQRKPIPALLRPPILTSVNELRQSSNQTQRLAIHDLIRNLPLWIHARLVPMRQRYWLGIETLADMPESLRLLESSPALFAAMSQYAAAGCLNGDQRTALRALLQGRQRELTDWLGFGGAEACCKILRKLSHYDYSYSQWRALARCMRQTEIRKVLQKAPTIPCAIVDFLVIASDTRLFTSRALGQVAAELLKLGPSWIKQRELIDEVLTCGSLMRKYGIAPVPMSSYTDYRRLHSQFSDAVDDVRMTQGPLLVLDDVEPIITPRDLKQEAAEMEHCVGSLHFIMAGLRGTYCFYRMVRPDRATICLERSSGLDSWKVAQIQGQKNSGISDTTMDMIHRAVAAST</sequence>
<dbReference type="Proteomes" id="UP000095228">
    <property type="component" value="Chromosome"/>
</dbReference>
<reference evidence="2 3" key="1">
    <citation type="submission" date="2016-06" db="EMBL/GenBank/DDBJ databases">
        <title>Three novel species with peptidoglycan cell walls form the new genus Lacunisphaera gen. nov. in the family Opitutaceae of the verrucomicrobial subdivision 4.</title>
        <authorList>
            <person name="Rast P."/>
            <person name="Gloeckner I."/>
            <person name="Jogler M."/>
            <person name="Boedeker C."/>
            <person name="Jeske O."/>
            <person name="Wiegand S."/>
            <person name="Reinhardt R."/>
            <person name="Schumann P."/>
            <person name="Rohde M."/>
            <person name="Spring S."/>
            <person name="Gloeckner F.O."/>
            <person name="Jogler C."/>
        </authorList>
    </citation>
    <scope>NUCLEOTIDE SEQUENCE [LARGE SCALE GENOMIC DNA]</scope>
    <source>
        <strain evidence="2 3">IG16b</strain>
    </source>
</reference>
<dbReference type="AlphaFoldDB" id="A0A1D8AYZ8"/>
<feature type="region of interest" description="Disordered" evidence="1">
    <location>
        <begin position="1"/>
        <end position="21"/>
    </location>
</feature>
<dbReference type="KEGG" id="obg:Verru16b_03179"/>
<protein>
    <submittedName>
        <fullName evidence="2">Uncharacterized protein</fullName>
    </submittedName>
</protein>
<dbReference type="RefSeq" id="WP_157772463.1">
    <property type="nucleotide sequence ID" value="NZ_CP016094.1"/>
</dbReference>
<name>A0A1D8AYZ8_9BACT</name>
<evidence type="ECO:0000313" key="2">
    <source>
        <dbReference type="EMBL" id="AOS46084.1"/>
    </source>
</evidence>
<gene>
    <name evidence="2" type="ORF">Verru16b_03179</name>
</gene>
<dbReference type="EMBL" id="CP016094">
    <property type="protein sequence ID" value="AOS46084.1"/>
    <property type="molecule type" value="Genomic_DNA"/>
</dbReference>